<dbReference type="OrthoDB" id="3199698at2759"/>
<name>A0A8S0W6F7_CYCAE</name>
<feature type="compositionally biased region" description="Polar residues" evidence="1">
    <location>
        <begin position="10"/>
        <end position="23"/>
    </location>
</feature>
<comment type="caution">
    <text evidence="2">The sequence shown here is derived from an EMBL/GenBank/DDBJ whole genome shotgun (WGS) entry which is preliminary data.</text>
</comment>
<organism evidence="2 3">
    <name type="scientific">Cyclocybe aegerita</name>
    <name type="common">Black poplar mushroom</name>
    <name type="synonym">Agrocybe aegerita</name>
    <dbReference type="NCBI Taxonomy" id="1973307"/>
    <lineage>
        <taxon>Eukaryota</taxon>
        <taxon>Fungi</taxon>
        <taxon>Dikarya</taxon>
        <taxon>Basidiomycota</taxon>
        <taxon>Agaricomycotina</taxon>
        <taxon>Agaricomycetes</taxon>
        <taxon>Agaricomycetidae</taxon>
        <taxon>Agaricales</taxon>
        <taxon>Agaricineae</taxon>
        <taxon>Bolbitiaceae</taxon>
        <taxon>Cyclocybe</taxon>
    </lineage>
</organism>
<dbReference type="EMBL" id="CACVBS010000046">
    <property type="protein sequence ID" value="CAA7264658.1"/>
    <property type="molecule type" value="Genomic_DNA"/>
</dbReference>
<dbReference type="Pfam" id="PF18759">
    <property type="entry name" value="Plavaka"/>
    <property type="match status" value="1"/>
</dbReference>
<dbReference type="AlphaFoldDB" id="A0A8S0W6F7"/>
<reference evidence="2 3" key="1">
    <citation type="submission" date="2020-01" db="EMBL/GenBank/DDBJ databases">
        <authorList>
            <person name="Gupta K D."/>
        </authorList>
    </citation>
    <scope>NUCLEOTIDE SEQUENCE [LARGE SCALE GENOMIC DNA]</scope>
</reference>
<gene>
    <name evidence="2" type="ORF">AAE3_LOCUS7130</name>
</gene>
<evidence type="ECO:0008006" key="4">
    <source>
        <dbReference type="Google" id="ProtNLM"/>
    </source>
</evidence>
<proteinExistence type="predicted"/>
<keyword evidence="3" id="KW-1185">Reference proteome</keyword>
<accession>A0A8S0W6F7</accession>
<feature type="compositionally biased region" description="Polar residues" evidence="1">
    <location>
        <begin position="35"/>
        <end position="53"/>
    </location>
</feature>
<evidence type="ECO:0000256" key="1">
    <source>
        <dbReference type="SAM" id="MobiDB-lite"/>
    </source>
</evidence>
<sequence>MEPGCRKECTTPSGLQQHFQSVHQVPAALQPPSIQPTRPAQSSGLNNSLPSANHSDEDVVHPSSPHFSSRRSPRRSLSSSPIQTPRVPLHHGNSAYNPHRLTIKVHPILDGIPCDIDGFDLPPDSAPQPVPKSDDFFPFETRAEFEFAKLLYKDVEMSASNIDRLLQLLAALIKQGEVTWDSFSVQYNGSPADSDMPQPPWMDQTYEVWFHDPLKVLDNQIGNPDFKNEMDYAPKQVFHKGKHQYQDLMTGNWAWEQADKIAQDGDTHGAMFAPVILRSDKTTVSVAIGQNDYYPLYISLGNVHNSPHMVKPRVTCCADGHYRRVIYGLGPYIADYPEQALLACIMQNWCPKCTSPPDNLDAPGAVPRTHLHTDTLVNSGGVELKELWDDYHFYKLEFYIKYCV</sequence>
<protein>
    <recommendedName>
        <fullName evidence="4">C2H2-type domain-containing protein</fullName>
    </recommendedName>
</protein>
<dbReference type="InterPro" id="IPR041078">
    <property type="entry name" value="Plavaka"/>
</dbReference>
<evidence type="ECO:0000313" key="3">
    <source>
        <dbReference type="Proteomes" id="UP000467700"/>
    </source>
</evidence>
<dbReference type="Proteomes" id="UP000467700">
    <property type="component" value="Unassembled WGS sequence"/>
</dbReference>
<feature type="region of interest" description="Disordered" evidence="1">
    <location>
        <begin position="1"/>
        <end position="93"/>
    </location>
</feature>
<evidence type="ECO:0000313" key="2">
    <source>
        <dbReference type="EMBL" id="CAA7264658.1"/>
    </source>
</evidence>